<gene>
    <name evidence="2" type="ORF">O181_034868</name>
</gene>
<keyword evidence="3" id="KW-1185">Reference proteome</keyword>
<dbReference type="AlphaFoldDB" id="A0A9Q3D4C7"/>
<feature type="non-terminal residue" evidence="2">
    <location>
        <position position="52"/>
    </location>
</feature>
<name>A0A9Q3D4C7_9BASI</name>
<dbReference type="EMBL" id="AVOT02012936">
    <property type="protein sequence ID" value="MBW0495153.1"/>
    <property type="molecule type" value="Genomic_DNA"/>
</dbReference>
<protein>
    <submittedName>
        <fullName evidence="2">Uncharacterized protein</fullName>
    </submittedName>
</protein>
<proteinExistence type="predicted"/>
<comment type="caution">
    <text evidence="2">The sequence shown here is derived from an EMBL/GenBank/DDBJ whole genome shotgun (WGS) entry which is preliminary data.</text>
</comment>
<accession>A0A9Q3D4C7</accession>
<sequence>MAQKGHLGPRPPLWPVGRNHGPRSVGQLGPYWPSPMRPKGAKGRSPLAHKAG</sequence>
<feature type="region of interest" description="Disordered" evidence="1">
    <location>
        <begin position="1"/>
        <end position="52"/>
    </location>
</feature>
<dbReference type="Proteomes" id="UP000765509">
    <property type="component" value="Unassembled WGS sequence"/>
</dbReference>
<evidence type="ECO:0000313" key="3">
    <source>
        <dbReference type="Proteomes" id="UP000765509"/>
    </source>
</evidence>
<organism evidence="2 3">
    <name type="scientific">Austropuccinia psidii MF-1</name>
    <dbReference type="NCBI Taxonomy" id="1389203"/>
    <lineage>
        <taxon>Eukaryota</taxon>
        <taxon>Fungi</taxon>
        <taxon>Dikarya</taxon>
        <taxon>Basidiomycota</taxon>
        <taxon>Pucciniomycotina</taxon>
        <taxon>Pucciniomycetes</taxon>
        <taxon>Pucciniales</taxon>
        <taxon>Sphaerophragmiaceae</taxon>
        <taxon>Austropuccinia</taxon>
    </lineage>
</organism>
<evidence type="ECO:0000313" key="2">
    <source>
        <dbReference type="EMBL" id="MBW0495153.1"/>
    </source>
</evidence>
<evidence type="ECO:0000256" key="1">
    <source>
        <dbReference type="SAM" id="MobiDB-lite"/>
    </source>
</evidence>
<reference evidence="2" key="1">
    <citation type="submission" date="2021-03" db="EMBL/GenBank/DDBJ databases">
        <title>Draft genome sequence of rust myrtle Austropuccinia psidii MF-1, a brazilian biotype.</title>
        <authorList>
            <person name="Quecine M.C."/>
            <person name="Pachon D.M.R."/>
            <person name="Bonatelli M.L."/>
            <person name="Correr F.H."/>
            <person name="Franceschini L.M."/>
            <person name="Leite T.F."/>
            <person name="Margarido G.R.A."/>
            <person name="Almeida C.A."/>
            <person name="Ferrarezi J.A."/>
            <person name="Labate C.A."/>
        </authorList>
    </citation>
    <scope>NUCLEOTIDE SEQUENCE</scope>
    <source>
        <strain evidence="2">MF-1</strain>
    </source>
</reference>